<dbReference type="SUPFAM" id="SSF143422">
    <property type="entry name" value="Transposase IS200-like"/>
    <property type="match status" value="1"/>
</dbReference>
<dbReference type="GO" id="GO:0006313">
    <property type="term" value="P:DNA transposition"/>
    <property type="evidence" value="ECO:0007669"/>
    <property type="project" value="InterPro"/>
</dbReference>
<proteinExistence type="predicted"/>
<dbReference type="RefSeq" id="WP_109062908.1">
    <property type="nucleotide sequence ID" value="NZ_QETA01000007.1"/>
</dbReference>
<feature type="compositionally biased region" description="Basic residues" evidence="1">
    <location>
        <begin position="218"/>
        <end position="227"/>
    </location>
</feature>
<sequence length="235" mass="25757">MARLPRLYAPGQPQLIQASFSTALNHHGTAQATEHLNQLVAWLKAGAREKQVALHAWALSYDQVLLLATPTDAQALPRLMQTLGRNLAARLRTGRVFSSRYRSTLVEAGTWLLPAQIWLETLPVRTGITGDAESWPWSSAGLHAGTLPSSPVALSDHPDYWQCGNTPFDRQARYRALLQSGLGQAQARRIAQALYGQWALGDPAYTQRLGADASRRATPGKRGRPRKTPPESPAQ</sequence>
<feature type="domain" description="Transposase IS200-like" evidence="2">
    <location>
        <begin position="21"/>
        <end position="116"/>
    </location>
</feature>
<keyword evidence="4" id="KW-1185">Reference proteome</keyword>
<reference evidence="4" key="1">
    <citation type="submission" date="2018-05" db="EMBL/GenBank/DDBJ databases">
        <authorList>
            <person name="Li Y."/>
        </authorList>
    </citation>
    <scope>NUCLEOTIDE SEQUENCE [LARGE SCALE GENOMIC DNA]</scope>
    <source>
        <strain evidence="4">3d-2-2</strain>
    </source>
</reference>
<dbReference type="Proteomes" id="UP000245212">
    <property type="component" value="Unassembled WGS sequence"/>
</dbReference>
<evidence type="ECO:0000259" key="2">
    <source>
        <dbReference type="SMART" id="SM01321"/>
    </source>
</evidence>
<dbReference type="InterPro" id="IPR036515">
    <property type="entry name" value="Transposase_17_sf"/>
</dbReference>
<dbReference type="SMART" id="SM01321">
    <property type="entry name" value="Y1_Tnp"/>
    <property type="match status" value="1"/>
</dbReference>
<feature type="region of interest" description="Disordered" evidence="1">
    <location>
        <begin position="208"/>
        <end position="235"/>
    </location>
</feature>
<dbReference type="GO" id="GO:0003677">
    <property type="term" value="F:DNA binding"/>
    <property type="evidence" value="ECO:0007669"/>
    <property type="project" value="InterPro"/>
</dbReference>
<dbReference type="GO" id="GO:0004803">
    <property type="term" value="F:transposase activity"/>
    <property type="evidence" value="ECO:0007669"/>
    <property type="project" value="InterPro"/>
</dbReference>
<evidence type="ECO:0000256" key="1">
    <source>
        <dbReference type="SAM" id="MobiDB-lite"/>
    </source>
</evidence>
<protein>
    <recommendedName>
        <fullName evidence="2">Transposase IS200-like domain-containing protein</fullName>
    </recommendedName>
</protein>
<gene>
    <name evidence="3" type="ORF">DD235_15060</name>
</gene>
<dbReference type="Gene3D" id="3.30.70.1290">
    <property type="entry name" value="Transposase IS200-like"/>
    <property type="match status" value="1"/>
</dbReference>
<name>A0A2V1JWD8_9BURK</name>
<dbReference type="AlphaFoldDB" id="A0A2V1JWD8"/>
<dbReference type="InterPro" id="IPR002686">
    <property type="entry name" value="Transposase_17"/>
</dbReference>
<comment type="caution">
    <text evidence="3">The sequence shown here is derived from an EMBL/GenBank/DDBJ whole genome shotgun (WGS) entry which is preliminary data.</text>
</comment>
<dbReference type="EMBL" id="QETA01000007">
    <property type="protein sequence ID" value="PWF21565.1"/>
    <property type="molecule type" value="Genomic_DNA"/>
</dbReference>
<evidence type="ECO:0000313" key="3">
    <source>
        <dbReference type="EMBL" id="PWF21565.1"/>
    </source>
</evidence>
<accession>A0A2V1JWD8</accession>
<organism evidence="3 4">
    <name type="scientific">Corticimicrobacter populi</name>
    <dbReference type="NCBI Taxonomy" id="2175229"/>
    <lineage>
        <taxon>Bacteria</taxon>
        <taxon>Pseudomonadati</taxon>
        <taxon>Pseudomonadota</taxon>
        <taxon>Betaproteobacteria</taxon>
        <taxon>Burkholderiales</taxon>
        <taxon>Alcaligenaceae</taxon>
        <taxon>Corticimicrobacter</taxon>
    </lineage>
</organism>
<evidence type="ECO:0000313" key="4">
    <source>
        <dbReference type="Proteomes" id="UP000245212"/>
    </source>
</evidence>